<evidence type="ECO:0008006" key="3">
    <source>
        <dbReference type="Google" id="ProtNLM"/>
    </source>
</evidence>
<organism evidence="1 2">
    <name type="scientific">candidate division MSBL1 archaeon SCGC-AAA259B11</name>
    <dbReference type="NCBI Taxonomy" id="1698260"/>
    <lineage>
        <taxon>Archaea</taxon>
        <taxon>Methanobacteriati</taxon>
        <taxon>Methanobacteriota</taxon>
        <taxon>candidate division MSBL1</taxon>
    </lineage>
</organism>
<proteinExistence type="predicted"/>
<comment type="caution">
    <text evidence="1">The sequence shown here is derived from an EMBL/GenBank/DDBJ whole genome shotgun (WGS) entry which is preliminary data.</text>
</comment>
<reference evidence="1 2" key="1">
    <citation type="journal article" date="2016" name="Sci. Rep.">
        <title>Metabolic traits of an uncultured archaeal lineage -MSBL1- from brine pools of the Red Sea.</title>
        <authorList>
            <person name="Mwirichia R."/>
            <person name="Alam I."/>
            <person name="Rashid M."/>
            <person name="Vinu M."/>
            <person name="Ba-Alawi W."/>
            <person name="Anthony Kamau A."/>
            <person name="Kamanda Ngugi D."/>
            <person name="Goker M."/>
            <person name="Klenk H.P."/>
            <person name="Bajic V."/>
            <person name="Stingl U."/>
        </authorList>
    </citation>
    <scope>NUCLEOTIDE SEQUENCE [LARGE SCALE GENOMIC DNA]</scope>
    <source>
        <strain evidence="1">SCGC-AAA259B11</strain>
    </source>
</reference>
<keyword evidence="2" id="KW-1185">Reference proteome</keyword>
<dbReference type="EMBL" id="LHXK01000031">
    <property type="protein sequence ID" value="KXA89554.1"/>
    <property type="molecule type" value="Genomic_DNA"/>
</dbReference>
<sequence>MAEGIPVAHKVWGGNTVDVSTLKTTVDELKERLGVEKWCSSPIEGSSPPITWRIWRRWVTTISFRPKGGGKTWWRISYRKRLRGRERLSPKKSIQRTAESTWSASTAKGERTNSKIWTISAMSAREKLGELKEKAERRTIKPSKFEKKVENALGKNKRLFDYNVEGGLSYRIDEEKWNYERAIAGKFLLVTTTDLNSFNVMIAYKNLKDVERAFDELKNLLKLRPVFNRTINASKPTSSFATSPC</sequence>
<evidence type="ECO:0000313" key="1">
    <source>
        <dbReference type="EMBL" id="KXA89554.1"/>
    </source>
</evidence>
<name>A0A133U5S6_9EURY</name>
<accession>A0A133U5S6</accession>
<protein>
    <recommendedName>
        <fullName evidence="3">Transposase IS4-like domain-containing protein</fullName>
    </recommendedName>
</protein>
<dbReference type="AlphaFoldDB" id="A0A133U5S6"/>
<gene>
    <name evidence="1" type="ORF">AKJ61_02610</name>
</gene>
<dbReference type="Proteomes" id="UP000070184">
    <property type="component" value="Unassembled WGS sequence"/>
</dbReference>
<evidence type="ECO:0000313" key="2">
    <source>
        <dbReference type="Proteomes" id="UP000070184"/>
    </source>
</evidence>